<dbReference type="NCBIfam" id="TIGR04141">
    <property type="entry name" value="TIGR04141 family sporadically distributed protein"/>
    <property type="match status" value="1"/>
</dbReference>
<reference evidence="2" key="1">
    <citation type="journal article" date="2019" name="Int. J. Syst. Evol. Microbiol.">
        <title>The Global Catalogue of Microorganisms (GCM) 10K type strain sequencing project: providing services to taxonomists for standard genome sequencing and annotation.</title>
        <authorList>
            <consortium name="The Broad Institute Genomics Platform"/>
            <consortium name="The Broad Institute Genome Sequencing Center for Infectious Disease"/>
            <person name="Wu L."/>
            <person name="Ma J."/>
        </authorList>
    </citation>
    <scope>NUCLEOTIDE SEQUENCE [LARGE SCALE GENOMIC DNA]</scope>
    <source>
        <strain evidence="2">CCUG 60214</strain>
    </source>
</reference>
<name>A0ABW3R0N9_9PSEU</name>
<evidence type="ECO:0000313" key="1">
    <source>
        <dbReference type="EMBL" id="MFD1150485.1"/>
    </source>
</evidence>
<dbReference type="InterPro" id="IPR026487">
    <property type="entry name" value="CHP04141"/>
</dbReference>
<evidence type="ECO:0000313" key="2">
    <source>
        <dbReference type="Proteomes" id="UP001597168"/>
    </source>
</evidence>
<comment type="caution">
    <text evidence="1">The sequence shown here is derived from an EMBL/GenBank/DDBJ whole genome shotgun (WGS) entry which is preliminary data.</text>
</comment>
<sequence length="154" mass="17576">MNTIHEIVEHDLRPLTRNHPLVPALERRLAVALGGSTRFGRLGLRWPAAAAGRAQDTVSFRTNDVGGYGPVPLTPILDVTVVIARFARIPEFARTDELKQARLIPCADRAREELLTRPIPMDRWITFETTLADHTYRLCEGRWHELRHRRDRAA</sequence>
<dbReference type="EMBL" id="JBHTLK010000162">
    <property type="protein sequence ID" value="MFD1150485.1"/>
    <property type="molecule type" value="Genomic_DNA"/>
</dbReference>
<gene>
    <name evidence="1" type="ORF">ACFQ3T_25415</name>
</gene>
<dbReference type="Proteomes" id="UP001597168">
    <property type="component" value="Unassembled WGS sequence"/>
</dbReference>
<dbReference type="Pfam" id="PF19614">
    <property type="entry name" value="DUF6119"/>
    <property type="match status" value="1"/>
</dbReference>
<accession>A0ABW3R0N9</accession>
<proteinExistence type="predicted"/>
<dbReference type="RefSeq" id="WP_380726612.1">
    <property type="nucleotide sequence ID" value="NZ_JBHTLK010000162.1"/>
</dbReference>
<keyword evidence="2" id="KW-1185">Reference proteome</keyword>
<protein>
    <submittedName>
        <fullName evidence="1">TIGR04141 family sporadically distributed protein</fullName>
    </submittedName>
</protein>
<organism evidence="1 2">
    <name type="scientific">Saccharothrix hoggarensis</name>
    <dbReference type="NCBI Taxonomy" id="913853"/>
    <lineage>
        <taxon>Bacteria</taxon>
        <taxon>Bacillati</taxon>
        <taxon>Actinomycetota</taxon>
        <taxon>Actinomycetes</taxon>
        <taxon>Pseudonocardiales</taxon>
        <taxon>Pseudonocardiaceae</taxon>
        <taxon>Saccharothrix</taxon>
    </lineage>
</organism>